<accession>A0A2G5CPW0</accession>
<dbReference type="InParanoid" id="A0A2G5CPW0"/>
<keyword evidence="2" id="KW-1185">Reference proteome</keyword>
<proteinExistence type="predicted"/>
<dbReference type="Proteomes" id="UP000230069">
    <property type="component" value="Unassembled WGS sequence"/>
</dbReference>
<organism evidence="1 2">
    <name type="scientific">Aquilegia coerulea</name>
    <name type="common">Rocky mountain columbine</name>
    <dbReference type="NCBI Taxonomy" id="218851"/>
    <lineage>
        <taxon>Eukaryota</taxon>
        <taxon>Viridiplantae</taxon>
        <taxon>Streptophyta</taxon>
        <taxon>Embryophyta</taxon>
        <taxon>Tracheophyta</taxon>
        <taxon>Spermatophyta</taxon>
        <taxon>Magnoliopsida</taxon>
        <taxon>Ranunculales</taxon>
        <taxon>Ranunculaceae</taxon>
        <taxon>Thalictroideae</taxon>
        <taxon>Aquilegia</taxon>
    </lineage>
</organism>
<dbReference type="AlphaFoldDB" id="A0A2G5CPW0"/>
<evidence type="ECO:0000313" key="1">
    <source>
        <dbReference type="EMBL" id="PIA32867.1"/>
    </source>
</evidence>
<sequence length="80" mass="9678">MLWRQESHTFQYLQFSLFHNILIDCHILCLNWQSSSQSKFKKGKKPYKCEYDSQRVSEECQHVIKLCYTCKRHKMATGLF</sequence>
<name>A0A2G5CPW0_AQUCA</name>
<gene>
    <name evidence="1" type="ORF">AQUCO_04300065v1</name>
</gene>
<dbReference type="EMBL" id="KZ305060">
    <property type="protein sequence ID" value="PIA32867.1"/>
    <property type="molecule type" value="Genomic_DNA"/>
</dbReference>
<reference evidence="1 2" key="1">
    <citation type="submission" date="2017-09" db="EMBL/GenBank/DDBJ databases">
        <title>WGS assembly of Aquilegia coerulea Goldsmith.</title>
        <authorList>
            <person name="Hodges S."/>
            <person name="Kramer E."/>
            <person name="Nordborg M."/>
            <person name="Tomkins J."/>
            <person name="Borevitz J."/>
            <person name="Derieg N."/>
            <person name="Yan J."/>
            <person name="Mihaltcheva S."/>
            <person name="Hayes R.D."/>
            <person name="Rokhsar D."/>
        </authorList>
    </citation>
    <scope>NUCLEOTIDE SEQUENCE [LARGE SCALE GENOMIC DNA]</scope>
    <source>
        <strain evidence="2">cv. Goldsmith</strain>
    </source>
</reference>
<evidence type="ECO:0000313" key="2">
    <source>
        <dbReference type="Proteomes" id="UP000230069"/>
    </source>
</evidence>
<protein>
    <submittedName>
        <fullName evidence="1">Uncharacterized protein</fullName>
    </submittedName>
</protein>